<dbReference type="Proteomes" id="UP000694888">
    <property type="component" value="Unplaced"/>
</dbReference>
<evidence type="ECO:0000313" key="3">
    <source>
        <dbReference type="Proteomes" id="UP000694888"/>
    </source>
</evidence>
<keyword evidence="2" id="KW-0732">Signal</keyword>
<protein>
    <submittedName>
        <fullName evidence="4">Uncharacterized protein LOC106012742</fullName>
    </submittedName>
</protein>
<proteinExistence type="predicted"/>
<name>A0ABM1A6X3_APLCA</name>
<organism evidence="3 4">
    <name type="scientific">Aplysia californica</name>
    <name type="common">California sea hare</name>
    <dbReference type="NCBI Taxonomy" id="6500"/>
    <lineage>
        <taxon>Eukaryota</taxon>
        <taxon>Metazoa</taxon>
        <taxon>Spiralia</taxon>
        <taxon>Lophotrochozoa</taxon>
        <taxon>Mollusca</taxon>
        <taxon>Gastropoda</taxon>
        <taxon>Heterobranchia</taxon>
        <taxon>Euthyneura</taxon>
        <taxon>Tectipleura</taxon>
        <taxon>Aplysiida</taxon>
        <taxon>Aplysioidea</taxon>
        <taxon>Aplysiidae</taxon>
        <taxon>Aplysia</taxon>
    </lineage>
</organism>
<dbReference type="GeneID" id="106012742"/>
<evidence type="ECO:0000256" key="2">
    <source>
        <dbReference type="SAM" id="SignalP"/>
    </source>
</evidence>
<gene>
    <name evidence="4" type="primary">LOC106012742</name>
</gene>
<accession>A0ABM1A6X3</accession>
<reference evidence="4" key="1">
    <citation type="submission" date="2025-08" db="UniProtKB">
        <authorList>
            <consortium name="RefSeq"/>
        </authorList>
    </citation>
    <scope>IDENTIFICATION</scope>
</reference>
<sequence>MMLAFSFWIVLVIAESVTSADQVVNVPQTNSPAPCPLRVSGCLALYNTDSSDACAASRDVITCALALDCAFPEVLAYFSLLQDLVRELNATHADCCESRYHCVGGAVDRWAGSPSHNVTSRAKRCEALVDYVTCQTEVDVCPPINNTALKDVLDQSLSVDQDPNSSLLCVVPQLQLQPLTTQECYLAHEQCQSLQPDPAEDQNDEEYCRQVISSVNCSVGLGCLSNITLRLVEVTTTHLLEQLDEPCEVADLFPSETAAETDQCNAEKTTCENAYVDAILDHNLEVSESERGGDLCGDLSELVLCMRPIRHCHREVALVHSIFEEEQVRIGIKCNITGGNGTQRRTGSPLLLILSVFFASLLCGSVMLTNILII</sequence>
<evidence type="ECO:0000313" key="4">
    <source>
        <dbReference type="RefSeq" id="XP_012942017.1"/>
    </source>
</evidence>
<evidence type="ECO:0000256" key="1">
    <source>
        <dbReference type="SAM" id="Phobius"/>
    </source>
</evidence>
<feature type="signal peptide" evidence="2">
    <location>
        <begin position="1"/>
        <end position="20"/>
    </location>
</feature>
<dbReference type="RefSeq" id="XP_012942017.1">
    <property type="nucleotide sequence ID" value="XM_013086563.2"/>
</dbReference>
<keyword evidence="1" id="KW-0472">Membrane</keyword>
<keyword evidence="3" id="KW-1185">Reference proteome</keyword>
<keyword evidence="1" id="KW-1133">Transmembrane helix</keyword>
<feature type="transmembrane region" description="Helical" evidence="1">
    <location>
        <begin position="350"/>
        <end position="373"/>
    </location>
</feature>
<feature type="chain" id="PRO_5046764301" evidence="2">
    <location>
        <begin position="21"/>
        <end position="374"/>
    </location>
</feature>
<keyword evidence="1" id="KW-0812">Transmembrane</keyword>